<keyword evidence="3" id="KW-1185">Reference proteome</keyword>
<proteinExistence type="predicted"/>
<feature type="compositionally biased region" description="Low complexity" evidence="1">
    <location>
        <begin position="284"/>
        <end position="317"/>
    </location>
</feature>
<feature type="compositionally biased region" description="Basic and acidic residues" evidence="1">
    <location>
        <begin position="367"/>
        <end position="376"/>
    </location>
</feature>
<name>A0ABN9RPI6_9DINO</name>
<feature type="compositionally biased region" description="Basic and acidic residues" evidence="1">
    <location>
        <begin position="19"/>
        <end position="31"/>
    </location>
</feature>
<feature type="non-terminal residue" evidence="2">
    <location>
        <position position="840"/>
    </location>
</feature>
<dbReference type="EMBL" id="CAUYUJ010007269">
    <property type="protein sequence ID" value="CAK0820140.1"/>
    <property type="molecule type" value="Genomic_DNA"/>
</dbReference>
<accession>A0ABN9RPI6</accession>
<evidence type="ECO:0000256" key="1">
    <source>
        <dbReference type="SAM" id="MobiDB-lite"/>
    </source>
</evidence>
<feature type="region of interest" description="Disordered" evidence="1">
    <location>
        <begin position="1"/>
        <end position="42"/>
    </location>
</feature>
<sequence>MPPQGKKFPAGSGKKQAAHSREAKKQKDGADHPNLQSRPRDCDTCGQNTHGFDRHCPPGTYLYWPKAEVCATTKIKTPMGTECGHCLYVRQKYYAKGTTAQQIIQKKKDPAENARHERLREDRASGRNECQMTDAVNAQLQTVQERKDFSEAFVEGELCELRGFCRDRNLQFSSQEEAVKYINERLGFETGMGETNEFGVFVVEKRPGARCKFRKGLARSSGIIREEGHDDLQSAVDQGLEDSADMRSKEGFHDVTSAAEHDAEEGTLSTDNGIAPMLAPPPQASRGGSQSQCQSQDLSILPSSASGAGSARSEAGGNFDVQSISSGEGASRKRPFSMTASAFGESASEAPGSPRSGHGTPMPPARNAKDAKDAPSSRKTQRGASRDVGGTTWTVANLWNKRYRQRDFENLLTRLTAKANKVGSSMVDESAEVSDQLFRTGVRLEETRDCFEKLKRSPEVAISTEVPKVLVNVLKQADVPLQSNMASTICCALLGQTDPASHALALKMAKYHSGDSSSHLSVATFGSIGIGDDDEFLANCQHNLIQSFVDKALKRISKGEFSALMAACDGIIGECDINALNIDSAKIDPSTGWLPLVMADLNAVRFFGKVLAVDAKEKLPRDLRVEALRVHANKEKLSNRLRCLIRVGAGSTNWARAAWERTPFAEFAGTSEGVALDSTVQQMMITICAEIKTFTSGDNGASVEKLFEIVSRTVMDTGGRLKDIDTFAKCMDSLDDEKASQEASTLISLKNELLAALGNAMTEILAYYDRFSDNLENVYAVSACCAGDTSGMASDADCFRLFSGIAKIILKFEIGVPERAVVQEAKLRAELVVDANETKM</sequence>
<reference evidence="2" key="1">
    <citation type="submission" date="2023-10" db="EMBL/GenBank/DDBJ databases">
        <authorList>
            <person name="Chen Y."/>
            <person name="Shah S."/>
            <person name="Dougan E. K."/>
            <person name="Thang M."/>
            <person name="Chan C."/>
        </authorList>
    </citation>
    <scope>NUCLEOTIDE SEQUENCE [LARGE SCALE GENOMIC DNA]</scope>
</reference>
<organism evidence="2 3">
    <name type="scientific">Prorocentrum cordatum</name>
    <dbReference type="NCBI Taxonomy" id="2364126"/>
    <lineage>
        <taxon>Eukaryota</taxon>
        <taxon>Sar</taxon>
        <taxon>Alveolata</taxon>
        <taxon>Dinophyceae</taxon>
        <taxon>Prorocentrales</taxon>
        <taxon>Prorocentraceae</taxon>
        <taxon>Prorocentrum</taxon>
    </lineage>
</organism>
<comment type="caution">
    <text evidence="2">The sequence shown here is derived from an EMBL/GenBank/DDBJ whole genome shotgun (WGS) entry which is preliminary data.</text>
</comment>
<gene>
    <name evidence="2" type="ORF">PCOR1329_LOCUS21936</name>
</gene>
<evidence type="ECO:0000313" key="2">
    <source>
        <dbReference type="EMBL" id="CAK0820140.1"/>
    </source>
</evidence>
<protein>
    <submittedName>
        <fullName evidence="2">Uncharacterized protein</fullName>
    </submittedName>
</protein>
<feature type="region of interest" description="Disordered" evidence="1">
    <location>
        <begin position="259"/>
        <end position="389"/>
    </location>
</feature>
<dbReference type="Proteomes" id="UP001189429">
    <property type="component" value="Unassembled WGS sequence"/>
</dbReference>
<evidence type="ECO:0000313" key="3">
    <source>
        <dbReference type="Proteomes" id="UP001189429"/>
    </source>
</evidence>